<organism evidence="2 4">
    <name type="scientific">Vibrio owensii</name>
    <dbReference type="NCBI Taxonomy" id="696485"/>
    <lineage>
        <taxon>Bacteria</taxon>
        <taxon>Pseudomonadati</taxon>
        <taxon>Pseudomonadota</taxon>
        <taxon>Gammaproteobacteria</taxon>
        <taxon>Vibrionales</taxon>
        <taxon>Vibrionaceae</taxon>
        <taxon>Vibrio</taxon>
    </lineage>
</organism>
<reference evidence="1 3" key="2">
    <citation type="submission" date="2018-10" db="EMBL/GenBank/DDBJ databases">
        <title>Whole Genome of Vibrio owensii strain 170502, isolated from Acute Hepatopancreatic Necrosis Disease (AHPND) shrimp.</title>
        <authorList>
            <person name="Yan M."/>
            <person name="Wang X."/>
            <person name="Wang Y."/>
        </authorList>
    </citation>
    <scope>NUCLEOTIDE SEQUENCE [LARGE SCALE GENOMIC DNA]</scope>
    <source>
        <strain evidence="1 3">1700302</strain>
    </source>
</reference>
<dbReference type="AlphaFoldDB" id="A0AAP9KBZ7"/>
<evidence type="ECO:0000313" key="3">
    <source>
        <dbReference type="Proteomes" id="UP000272136"/>
    </source>
</evidence>
<dbReference type="EMBL" id="CP045860">
    <property type="protein sequence ID" value="QGH49223.1"/>
    <property type="molecule type" value="Genomic_DNA"/>
</dbReference>
<dbReference type="RefSeq" id="WP_054823369.1">
    <property type="nucleotide sequence ID" value="NZ_CP033138.1"/>
</dbReference>
<reference evidence="2" key="3">
    <citation type="submission" date="2019-11" db="EMBL/GenBank/DDBJ databases">
        <title>Complete genome sequence of Vibrio owensii SH-14 isolated from shrimp with acute hepatopancreatic necrosis diease.</title>
        <authorList>
            <person name="Liang X."/>
            <person name="Wang Y."/>
        </authorList>
    </citation>
    <scope>NUCLEOTIDE SEQUENCE</scope>
    <source>
        <strain evidence="2">SH14</strain>
    </source>
</reference>
<dbReference type="EMBL" id="CP033138">
    <property type="protein sequence ID" value="AYO17076.1"/>
    <property type="molecule type" value="Genomic_DNA"/>
</dbReference>
<proteinExistence type="predicted"/>
<accession>A0AAP9KBZ7</accession>
<dbReference type="Proteomes" id="UP000272136">
    <property type="component" value="Chromosome 2"/>
</dbReference>
<name>A0AAP9KBZ7_9VIBR</name>
<evidence type="ECO:0000313" key="2">
    <source>
        <dbReference type="EMBL" id="QGH49223.1"/>
    </source>
</evidence>
<sequence length="190" mass="21466">MTTKTVSIKLTKPTKEDFEAMWRVYGHGQYVLDTYDNAIDPAEWSDSEKRRLSAAIMTMQKHYNAFSRVVMSAETLLSPQNGLIDQGTDILKLSERVGLALSLLELVEGESPKAFDCLKGVMMGEQALKSTHLCYQCDDLHIPDENCELCGGEGEYRELHVIDWTTQKETLSLAFSELLRVAKEKINEDN</sequence>
<gene>
    <name evidence="2" type="ORF">APZ19_19075</name>
    <name evidence="1" type="ORF">D0812_22060</name>
</gene>
<keyword evidence="3" id="KW-1185">Reference proteome</keyword>
<evidence type="ECO:0000313" key="4">
    <source>
        <dbReference type="Proteomes" id="UP000390336"/>
    </source>
</evidence>
<evidence type="ECO:0000313" key="1">
    <source>
        <dbReference type="EMBL" id="AYO17076.1"/>
    </source>
</evidence>
<dbReference type="Proteomes" id="UP000390336">
    <property type="component" value="Chromosome 2"/>
</dbReference>
<protein>
    <submittedName>
        <fullName evidence="2">Uncharacterized protein</fullName>
    </submittedName>
</protein>
<reference evidence="2 4" key="1">
    <citation type="journal article" date="2015" name="Genome Announc.">
        <title>Draft Genome Sequence of Vibrio owensii Strain SH-14, Which Causes Shrimp Acute Hepatopancreatic Necrosis Disease.</title>
        <authorList>
            <person name="Liu L."/>
            <person name="Xiao J."/>
            <person name="Xia X."/>
            <person name="Pan Y."/>
            <person name="Yan S."/>
            <person name="Wang Y."/>
        </authorList>
    </citation>
    <scope>NUCLEOTIDE SEQUENCE [LARGE SCALE GENOMIC DNA]</scope>
    <source>
        <strain evidence="2 4">SH14</strain>
    </source>
</reference>